<gene>
    <name evidence="1" type="ORF">WISP_04853</name>
</gene>
<organism evidence="1 2">
    <name type="scientific">Willisornis vidua</name>
    <name type="common">Xingu scale-backed antbird</name>
    <dbReference type="NCBI Taxonomy" id="1566151"/>
    <lineage>
        <taxon>Eukaryota</taxon>
        <taxon>Metazoa</taxon>
        <taxon>Chordata</taxon>
        <taxon>Craniata</taxon>
        <taxon>Vertebrata</taxon>
        <taxon>Euteleostomi</taxon>
        <taxon>Archelosauria</taxon>
        <taxon>Archosauria</taxon>
        <taxon>Dinosauria</taxon>
        <taxon>Saurischia</taxon>
        <taxon>Theropoda</taxon>
        <taxon>Coelurosauria</taxon>
        <taxon>Aves</taxon>
        <taxon>Neognathae</taxon>
        <taxon>Neoaves</taxon>
        <taxon>Telluraves</taxon>
        <taxon>Australaves</taxon>
        <taxon>Passeriformes</taxon>
        <taxon>Thamnophilidae</taxon>
        <taxon>Willisornis</taxon>
    </lineage>
</organism>
<dbReference type="Proteomes" id="UP001145742">
    <property type="component" value="Unassembled WGS sequence"/>
</dbReference>
<evidence type="ECO:0000313" key="2">
    <source>
        <dbReference type="Proteomes" id="UP001145742"/>
    </source>
</evidence>
<evidence type="ECO:0000313" key="1">
    <source>
        <dbReference type="EMBL" id="KAJ7427671.1"/>
    </source>
</evidence>
<comment type="caution">
    <text evidence="1">The sequence shown here is derived from an EMBL/GenBank/DDBJ whole genome shotgun (WGS) entry which is preliminary data.</text>
</comment>
<accession>A0ABQ9DT51</accession>
<keyword evidence="2" id="KW-1185">Reference proteome</keyword>
<sequence>MPACSRLLPRIIPPANGEVEFQISGPQVHGSFETKLCQIYGFGVRMVEEPVAILREFCLELSILNRRLHFQIRAQKVCVACVFAKRDASLRKAKQAESTCPKEAWLPSPACKHSSPHHIYQQL</sequence>
<name>A0ABQ9DT51_9PASS</name>
<proteinExistence type="predicted"/>
<protein>
    <submittedName>
        <fullName evidence="1">Uncharacterized protein</fullName>
    </submittedName>
</protein>
<reference evidence="1" key="1">
    <citation type="submission" date="2019-10" db="EMBL/GenBank/DDBJ databases">
        <authorList>
            <person name="Soares A.E.R."/>
            <person name="Aleixo A."/>
            <person name="Schneider P."/>
            <person name="Miyaki C.Y."/>
            <person name="Schneider M.P."/>
            <person name="Mello C."/>
            <person name="Vasconcelos A.T.R."/>
        </authorList>
    </citation>
    <scope>NUCLEOTIDE SEQUENCE</scope>
    <source>
        <tissue evidence="1">Muscle</tissue>
    </source>
</reference>
<dbReference type="EMBL" id="WHWB01031873">
    <property type="protein sequence ID" value="KAJ7427671.1"/>
    <property type="molecule type" value="Genomic_DNA"/>
</dbReference>